<dbReference type="PANTHER" id="PTHR43479:SF7">
    <property type="entry name" value="TETR-FAMILY TRANSCRIPTIONAL REGULATOR"/>
    <property type="match status" value="1"/>
</dbReference>
<keyword evidence="1 2" id="KW-0238">DNA-binding</keyword>
<evidence type="ECO:0000256" key="2">
    <source>
        <dbReference type="PROSITE-ProRule" id="PRU00335"/>
    </source>
</evidence>
<dbReference type="Proteomes" id="UP000051461">
    <property type="component" value="Unassembled WGS sequence"/>
</dbReference>
<dbReference type="PATRIC" id="fig|1423726.3.peg.1593"/>
<dbReference type="STRING" id="1423726.FC07_GL001539"/>
<dbReference type="Gene3D" id="1.10.357.10">
    <property type="entry name" value="Tetracycline Repressor, domain 2"/>
    <property type="match status" value="1"/>
</dbReference>
<comment type="caution">
    <text evidence="4">The sequence shown here is derived from an EMBL/GenBank/DDBJ whole genome shotgun (WGS) entry which is preliminary data.</text>
</comment>
<dbReference type="InterPro" id="IPR050624">
    <property type="entry name" value="HTH-type_Tx_Regulator"/>
</dbReference>
<feature type="domain" description="HTH tetR-type" evidence="3">
    <location>
        <begin position="10"/>
        <end position="70"/>
    </location>
</feature>
<feature type="DNA-binding region" description="H-T-H motif" evidence="2">
    <location>
        <begin position="33"/>
        <end position="52"/>
    </location>
</feature>
<name>A0A0R1GNW0_9LACO</name>
<dbReference type="GO" id="GO:0003677">
    <property type="term" value="F:DNA binding"/>
    <property type="evidence" value="ECO:0007669"/>
    <property type="project" value="UniProtKB-UniRule"/>
</dbReference>
<dbReference type="AlphaFoldDB" id="A0A0R1GNW0"/>
<dbReference type="EMBL" id="AZDA01000128">
    <property type="protein sequence ID" value="KRK33002.1"/>
    <property type="molecule type" value="Genomic_DNA"/>
</dbReference>
<reference evidence="4 5" key="1">
    <citation type="journal article" date="2015" name="Genome Announc.">
        <title>Expanding the biotechnology potential of lactobacilli through comparative genomics of 213 strains and associated genera.</title>
        <authorList>
            <person name="Sun Z."/>
            <person name="Harris H.M."/>
            <person name="McCann A."/>
            <person name="Guo C."/>
            <person name="Argimon S."/>
            <person name="Zhang W."/>
            <person name="Yang X."/>
            <person name="Jeffery I.B."/>
            <person name="Cooney J.C."/>
            <person name="Kagawa T.F."/>
            <person name="Liu W."/>
            <person name="Song Y."/>
            <person name="Salvetti E."/>
            <person name="Wrobel A."/>
            <person name="Rasinkangas P."/>
            <person name="Parkhill J."/>
            <person name="Rea M.C."/>
            <person name="O'Sullivan O."/>
            <person name="Ritari J."/>
            <person name="Douillard F.P."/>
            <person name="Paul Ross R."/>
            <person name="Yang R."/>
            <person name="Briner A.E."/>
            <person name="Felis G.E."/>
            <person name="de Vos W.M."/>
            <person name="Barrangou R."/>
            <person name="Klaenhammer T.R."/>
            <person name="Caufield P.W."/>
            <person name="Cui Y."/>
            <person name="Zhang H."/>
            <person name="O'Toole P.W."/>
        </authorList>
    </citation>
    <scope>NUCLEOTIDE SEQUENCE [LARGE SCALE GENOMIC DNA]</scope>
    <source>
        <strain evidence="4 5">DSM 20003</strain>
    </source>
</reference>
<evidence type="ECO:0000256" key="1">
    <source>
        <dbReference type="ARBA" id="ARBA00023125"/>
    </source>
</evidence>
<dbReference type="RefSeq" id="WP_057905603.1">
    <property type="nucleotide sequence ID" value="NZ_AZDA01000128.1"/>
</dbReference>
<dbReference type="OrthoDB" id="9810250at2"/>
<evidence type="ECO:0000313" key="4">
    <source>
        <dbReference type="EMBL" id="KRK33002.1"/>
    </source>
</evidence>
<gene>
    <name evidence="4" type="ORF">FC07_GL001539</name>
</gene>
<evidence type="ECO:0000313" key="5">
    <source>
        <dbReference type="Proteomes" id="UP000051461"/>
    </source>
</evidence>
<organism evidence="4 5">
    <name type="scientific">Loigolactobacillus bifermentans DSM 20003</name>
    <dbReference type="NCBI Taxonomy" id="1423726"/>
    <lineage>
        <taxon>Bacteria</taxon>
        <taxon>Bacillati</taxon>
        <taxon>Bacillota</taxon>
        <taxon>Bacilli</taxon>
        <taxon>Lactobacillales</taxon>
        <taxon>Lactobacillaceae</taxon>
        <taxon>Loigolactobacillus</taxon>
    </lineage>
</organism>
<dbReference type="InterPro" id="IPR009057">
    <property type="entry name" value="Homeodomain-like_sf"/>
</dbReference>
<dbReference type="SUPFAM" id="SSF46689">
    <property type="entry name" value="Homeodomain-like"/>
    <property type="match status" value="1"/>
</dbReference>
<sequence>MPQLEDRRVKRSRQQLQLALQTLLQHEPLDKITVKGLCATSDMARKTFYLHYVDKYALVAEMVTQLFQALAKICEQISDDDFQAKTLVWLDFFDQHQPLIQAILASSAASDYRQQLLTFVQTQIQQKALWRNNPALQHDPVRLQFLASGVIGVLDQYVLAAQTAQQQQIAQRLSDLLLENLH</sequence>
<proteinExistence type="predicted"/>
<accession>A0A0R1GNW0</accession>
<keyword evidence="5" id="KW-1185">Reference proteome</keyword>
<evidence type="ECO:0000259" key="3">
    <source>
        <dbReference type="PROSITE" id="PS50977"/>
    </source>
</evidence>
<dbReference type="PROSITE" id="PS50977">
    <property type="entry name" value="HTH_TETR_2"/>
    <property type="match status" value="1"/>
</dbReference>
<dbReference type="InterPro" id="IPR001647">
    <property type="entry name" value="HTH_TetR"/>
</dbReference>
<dbReference type="PANTHER" id="PTHR43479">
    <property type="entry name" value="ACREF/ENVCD OPERON REPRESSOR-RELATED"/>
    <property type="match status" value="1"/>
</dbReference>
<protein>
    <recommendedName>
        <fullName evidence="3">HTH tetR-type domain-containing protein</fullName>
    </recommendedName>
</protein>